<dbReference type="PANTHER" id="PTHR46401">
    <property type="entry name" value="GLYCOSYLTRANSFERASE WBBK-RELATED"/>
    <property type="match status" value="1"/>
</dbReference>
<dbReference type="CDD" id="cd03809">
    <property type="entry name" value="GT4_MtfB-like"/>
    <property type="match status" value="1"/>
</dbReference>
<gene>
    <name evidence="4" type="ORF">C7B43_15925</name>
</gene>
<evidence type="ECO:0000256" key="1">
    <source>
        <dbReference type="ARBA" id="ARBA00022679"/>
    </source>
</evidence>
<protein>
    <submittedName>
        <fullName evidence="4">Glycosyltransferase family 1 protein</fullName>
    </submittedName>
</protein>
<sequence>MRVGLLTYGMKDRLTGIGRYAMQLSYAVRDIASDIEMVLINPYPESLLPWYKDFPVIPVPSLRRLPAVMTLGPFLLDHIARRYDLDVLHDPCGIAPFLPTKHVHKVVTIHDAIPLKYPHMYPWLGRLVFRTEVPWSKWTVQQVITDSISAQEDLTAYADIPKHLITVIYPGVDVPNPEYLDGLRDMPCPPCVDPEVIHNPYFLYVGAINPRKNVHRIIEAIDILRQQEPHVRLLVVGPNRPPSGDADIVNYLGYVDQETLDFLYVHARAVLVPSLYEGFGFPALEAMGRQSVAIVSNVSSLPEVTGEGAIHVDPHDTMSWVKAMARVMQDARYKERVVERGYEIARTFSWENTARQTAAVYRQVTGKP</sequence>
<evidence type="ECO:0000313" key="4">
    <source>
        <dbReference type="EMBL" id="PSR25882.1"/>
    </source>
</evidence>
<keyword evidence="1 4" id="KW-0808">Transferase</keyword>
<accession>A0A2T2WUI1</accession>
<dbReference type="SUPFAM" id="SSF53756">
    <property type="entry name" value="UDP-Glycosyltransferase/glycogen phosphorylase"/>
    <property type="match status" value="1"/>
</dbReference>
<dbReference type="AlphaFoldDB" id="A0A2T2WUI1"/>
<dbReference type="GO" id="GO:0016757">
    <property type="term" value="F:glycosyltransferase activity"/>
    <property type="evidence" value="ECO:0007669"/>
    <property type="project" value="InterPro"/>
</dbReference>
<feature type="domain" description="Glycosyltransferase subfamily 4-like N-terminal" evidence="3">
    <location>
        <begin position="16"/>
        <end position="174"/>
    </location>
</feature>
<dbReference type="InterPro" id="IPR028098">
    <property type="entry name" value="Glyco_trans_4-like_N"/>
</dbReference>
<evidence type="ECO:0000313" key="5">
    <source>
        <dbReference type="Proteomes" id="UP000242699"/>
    </source>
</evidence>
<evidence type="ECO:0000259" key="3">
    <source>
        <dbReference type="Pfam" id="PF13439"/>
    </source>
</evidence>
<dbReference type="EMBL" id="PXYT01000048">
    <property type="protein sequence ID" value="PSR25882.1"/>
    <property type="molecule type" value="Genomic_DNA"/>
</dbReference>
<dbReference type="Pfam" id="PF13439">
    <property type="entry name" value="Glyco_transf_4"/>
    <property type="match status" value="1"/>
</dbReference>
<evidence type="ECO:0000259" key="2">
    <source>
        <dbReference type="Pfam" id="PF00534"/>
    </source>
</evidence>
<name>A0A2T2WUI1_9FIRM</name>
<comment type="caution">
    <text evidence="4">The sequence shown here is derived from an EMBL/GenBank/DDBJ whole genome shotgun (WGS) entry which is preliminary data.</text>
</comment>
<dbReference type="Gene3D" id="3.40.50.2000">
    <property type="entry name" value="Glycogen Phosphorylase B"/>
    <property type="match status" value="2"/>
</dbReference>
<dbReference type="InterPro" id="IPR001296">
    <property type="entry name" value="Glyco_trans_1"/>
</dbReference>
<reference evidence="4 5" key="1">
    <citation type="journal article" date="2014" name="BMC Genomics">
        <title>Comparison of environmental and isolate Sulfobacillus genomes reveals diverse carbon, sulfur, nitrogen, and hydrogen metabolisms.</title>
        <authorList>
            <person name="Justice N.B."/>
            <person name="Norman A."/>
            <person name="Brown C.T."/>
            <person name="Singh A."/>
            <person name="Thomas B.C."/>
            <person name="Banfield J.F."/>
        </authorList>
    </citation>
    <scope>NUCLEOTIDE SEQUENCE [LARGE SCALE GENOMIC DNA]</scope>
    <source>
        <strain evidence="4">AMDSBA1</strain>
    </source>
</reference>
<proteinExistence type="predicted"/>
<dbReference type="PANTHER" id="PTHR46401:SF2">
    <property type="entry name" value="GLYCOSYLTRANSFERASE WBBK-RELATED"/>
    <property type="match status" value="1"/>
</dbReference>
<dbReference type="Proteomes" id="UP000242699">
    <property type="component" value="Unassembled WGS sequence"/>
</dbReference>
<organism evidence="4 5">
    <name type="scientific">Sulfobacillus benefaciens</name>
    <dbReference type="NCBI Taxonomy" id="453960"/>
    <lineage>
        <taxon>Bacteria</taxon>
        <taxon>Bacillati</taxon>
        <taxon>Bacillota</taxon>
        <taxon>Clostridia</taxon>
        <taxon>Eubacteriales</taxon>
        <taxon>Clostridiales Family XVII. Incertae Sedis</taxon>
        <taxon>Sulfobacillus</taxon>
    </lineage>
</organism>
<feature type="domain" description="Glycosyl transferase family 1" evidence="2">
    <location>
        <begin position="200"/>
        <end position="343"/>
    </location>
</feature>
<dbReference type="Pfam" id="PF00534">
    <property type="entry name" value="Glycos_transf_1"/>
    <property type="match status" value="1"/>
</dbReference>